<dbReference type="EMBL" id="ML737597">
    <property type="protein sequence ID" value="KAE8367506.1"/>
    <property type="molecule type" value="Genomic_DNA"/>
</dbReference>
<evidence type="ECO:0000313" key="1">
    <source>
        <dbReference type="EMBL" id="KAE8367506.1"/>
    </source>
</evidence>
<accession>A0A5N7AEB8</accession>
<reference evidence="1 2" key="1">
    <citation type="submission" date="2019-04" db="EMBL/GenBank/DDBJ databases">
        <title>Friends and foes A comparative genomics studyof 23 Aspergillus species from section Flavi.</title>
        <authorList>
            <consortium name="DOE Joint Genome Institute"/>
            <person name="Kjaerbolling I."/>
            <person name="Vesth T."/>
            <person name="Frisvad J.C."/>
            <person name="Nybo J.L."/>
            <person name="Theobald S."/>
            <person name="Kildgaard S."/>
            <person name="Isbrandt T."/>
            <person name="Kuo A."/>
            <person name="Sato A."/>
            <person name="Lyhne E.K."/>
            <person name="Kogle M.E."/>
            <person name="Wiebenga A."/>
            <person name="Kun R.S."/>
            <person name="Lubbers R.J."/>
            <person name="Makela M.R."/>
            <person name="Barry K."/>
            <person name="Chovatia M."/>
            <person name="Clum A."/>
            <person name="Daum C."/>
            <person name="Haridas S."/>
            <person name="He G."/>
            <person name="LaButti K."/>
            <person name="Lipzen A."/>
            <person name="Mondo S."/>
            <person name="Riley R."/>
            <person name="Salamov A."/>
            <person name="Simmons B.A."/>
            <person name="Magnuson J.K."/>
            <person name="Henrissat B."/>
            <person name="Mortensen U.H."/>
            <person name="Larsen T.O."/>
            <person name="Devries R.P."/>
            <person name="Grigoriev I.V."/>
            <person name="Machida M."/>
            <person name="Baker S.E."/>
            <person name="Andersen M.R."/>
        </authorList>
    </citation>
    <scope>NUCLEOTIDE SEQUENCE [LARGE SCALE GENOMIC DNA]</scope>
    <source>
        <strain evidence="1 2">CBS 763.97</strain>
    </source>
</reference>
<organism evidence="1 2">
    <name type="scientific">Aspergillus caelatus</name>
    <dbReference type="NCBI Taxonomy" id="61420"/>
    <lineage>
        <taxon>Eukaryota</taxon>
        <taxon>Fungi</taxon>
        <taxon>Dikarya</taxon>
        <taxon>Ascomycota</taxon>
        <taxon>Pezizomycotina</taxon>
        <taxon>Eurotiomycetes</taxon>
        <taxon>Eurotiomycetidae</taxon>
        <taxon>Eurotiales</taxon>
        <taxon>Aspergillaceae</taxon>
        <taxon>Aspergillus</taxon>
        <taxon>Aspergillus subgen. Circumdati</taxon>
    </lineage>
</organism>
<gene>
    <name evidence="1" type="ORF">BDV27DRAFT_72057</name>
</gene>
<keyword evidence="2" id="KW-1185">Reference proteome</keyword>
<dbReference type="Proteomes" id="UP000326268">
    <property type="component" value="Unassembled WGS sequence"/>
</dbReference>
<dbReference type="AlphaFoldDB" id="A0A5N7AEB8"/>
<proteinExistence type="predicted"/>
<dbReference type="RefSeq" id="XP_031930587.1">
    <property type="nucleotide sequence ID" value="XM_032077401.1"/>
</dbReference>
<dbReference type="PROSITE" id="PS51257">
    <property type="entry name" value="PROKAR_LIPOPROTEIN"/>
    <property type="match status" value="1"/>
</dbReference>
<dbReference type="GeneID" id="43661847"/>
<evidence type="ECO:0000313" key="2">
    <source>
        <dbReference type="Proteomes" id="UP000326268"/>
    </source>
</evidence>
<sequence>MFWRCFLTKQIGADQAATASGGLACGGLWLCASCDFIHEKRWLEVWELQTSRNHPTVSYSFAATLAQSTSTDLKPHVLSISSEIWTS</sequence>
<name>A0A5N7AEB8_9EURO</name>
<protein>
    <submittedName>
        <fullName evidence="1">Uncharacterized protein</fullName>
    </submittedName>
</protein>